<protein>
    <submittedName>
        <fullName evidence="3">Phage tail protein</fullName>
    </submittedName>
</protein>
<evidence type="ECO:0000256" key="1">
    <source>
        <dbReference type="SAM" id="MobiDB-lite"/>
    </source>
</evidence>
<feature type="domain" description="Phage tail collar" evidence="2">
    <location>
        <begin position="6"/>
        <end position="62"/>
    </location>
</feature>
<dbReference type="AlphaFoldDB" id="A0A927GQH7"/>
<sequence length="175" mass="18392">MDPYVGEIRLFAGIYAPSGWAFCNGSELSVQENQVLYSVIGNQYGGDGVTKFKLPNLTGSVPIGTGNGPGLTPRPIAQPVGESTVTLIESQMPAHTHPPQGTTTTAGGVDDPTNAIWGSETNFSQVKPYAPTPNTSMNPLALNVAGGSQPHNNMQPFVALSFIIALEGVYPQKSY</sequence>
<proteinExistence type="predicted"/>
<dbReference type="Gene3D" id="3.90.1340.10">
    <property type="entry name" value="Phage tail collar domain"/>
    <property type="match status" value="1"/>
</dbReference>
<name>A0A927GQH7_9BACL</name>
<evidence type="ECO:0000313" key="3">
    <source>
        <dbReference type="EMBL" id="MBD2843900.1"/>
    </source>
</evidence>
<dbReference type="Pfam" id="PF07484">
    <property type="entry name" value="Collar"/>
    <property type="match status" value="1"/>
</dbReference>
<dbReference type="SUPFAM" id="SSF88874">
    <property type="entry name" value="Receptor-binding domain of short tail fibre protein gp12"/>
    <property type="match status" value="1"/>
</dbReference>
<evidence type="ECO:0000313" key="4">
    <source>
        <dbReference type="Proteomes" id="UP000621560"/>
    </source>
</evidence>
<feature type="region of interest" description="Disordered" evidence="1">
    <location>
        <begin position="93"/>
        <end position="118"/>
    </location>
</feature>
<dbReference type="InterPro" id="IPR011083">
    <property type="entry name" value="Phage_tail_collar_dom"/>
</dbReference>
<dbReference type="EMBL" id="JACXIZ010000006">
    <property type="protein sequence ID" value="MBD2843900.1"/>
    <property type="molecule type" value="Genomic_DNA"/>
</dbReference>
<reference evidence="3" key="1">
    <citation type="submission" date="2020-09" db="EMBL/GenBank/DDBJ databases">
        <title>A novel bacterium of genus Paenibacillus, isolated from South China Sea.</title>
        <authorList>
            <person name="Huang H."/>
            <person name="Mo K."/>
            <person name="Hu Y."/>
        </authorList>
    </citation>
    <scope>NUCLEOTIDE SEQUENCE</scope>
    <source>
        <strain evidence="3">IB182496</strain>
    </source>
</reference>
<dbReference type="Proteomes" id="UP000621560">
    <property type="component" value="Unassembled WGS sequence"/>
</dbReference>
<comment type="caution">
    <text evidence="3">The sequence shown here is derived from an EMBL/GenBank/DDBJ whole genome shotgun (WGS) entry which is preliminary data.</text>
</comment>
<keyword evidence="4" id="KW-1185">Reference proteome</keyword>
<accession>A0A927GQH7</accession>
<dbReference type="InterPro" id="IPR037053">
    <property type="entry name" value="Phage_tail_collar_dom_sf"/>
</dbReference>
<gene>
    <name evidence="3" type="ORF">IDH44_01735</name>
</gene>
<dbReference type="RefSeq" id="WP_190914083.1">
    <property type="nucleotide sequence ID" value="NZ_JACXIZ010000006.1"/>
</dbReference>
<evidence type="ECO:0000259" key="2">
    <source>
        <dbReference type="Pfam" id="PF07484"/>
    </source>
</evidence>
<organism evidence="3 4">
    <name type="scientific">Paenibacillus sabuli</name>
    <dbReference type="NCBI Taxonomy" id="2772509"/>
    <lineage>
        <taxon>Bacteria</taxon>
        <taxon>Bacillati</taxon>
        <taxon>Bacillota</taxon>
        <taxon>Bacilli</taxon>
        <taxon>Bacillales</taxon>
        <taxon>Paenibacillaceae</taxon>
        <taxon>Paenibacillus</taxon>
    </lineage>
</organism>